<evidence type="ECO:0000313" key="2">
    <source>
        <dbReference type="Proteomes" id="UP000326268"/>
    </source>
</evidence>
<reference evidence="1 2" key="1">
    <citation type="submission" date="2019-04" db="EMBL/GenBank/DDBJ databases">
        <title>Friends and foes A comparative genomics studyof 23 Aspergillus species from section Flavi.</title>
        <authorList>
            <consortium name="DOE Joint Genome Institute"/>
            <person name="Kjaerbolling I."/>
            <person name="Vesth T."/>
            <person name="Frisvad J.C."/>
            <person name="Nybo J.L."/>
            <person name="Theobald S."/>
            <person name="Kildgaard S."/>
            <person name="Isbrandt T."/>
            <person name="Kuo A."/>
            <person name="Sato A."/>
            <person name="Lyhne E.K."/>
            <person name="Kogle M.E."/>
            <person name="Wiebenga A."/>
            <person name="Kun R.S."/>
            <person name="Lubbers R.J."/>
            <person name="Makela M.R."/>
            <person name="Barry K."/>
            <person name="Chovatia M."/>
            <person name="Clum A."/>
            <person name="Daum C."/>
            <person name="Haridas S."/>
            <person name="He G."/>
            <person name="LaButti K."/>
            <person name="Lipzen A."/>
            <person name="Mondo S."/>
            <person name="Riley R."/>
            <person name="Salamov A."/>
            <person name="Simmons B.A."/>
            <person name="Magnuson J.K."/>
            <person name="Henrissat B."/>
            <person name="Mortensen U.H."/>
            <person name="Larsen T.O."/>
            <person name="Devries R.P."/>
            <person name="Grigoriev I.V."/>
            <person name="Machida M."/>
            <person name="Baker S.E."/>
            <person name="Andersen M.R."/>
        </authorList>
    </citation>
    <scope>NUCLEOTIDE SEQUENCE [LARGE SCALE GENOMIC DNA]</scope>
    <source>
        <strain evidence="1 2">CBS 763.97</strain>
    </source>
</reference>
<dbReference type="GeneID" id="43649536"/>
<dbReference type="AlphaFoldDB" id="A0A5N7ALX5"/>
<gene>
    <name evidence="1" type="ORF">BDV27DRAFT_120386</name>
</gene>
<evidence type="ECO:0000313" key="1">
    <source>
        <dbReference type="EMBL" id="KAE8369700.1"/>
    </source>
</evidence>
<keyword evidence="2" id="KW-1185">Reference proteome</keyword>
<dbReference type="RefSeq" id="XP_031932781.1">
    <property type="nucleotide sequence ID" value="XM_032065090.1"/>
</dbReference>
<dbReference type="EMBL" id="ML737571">
    <property type="protein sequence ID" value="KAE8369700.1"/>
    <property type="molecule type" value="Genomic_DNA"/>
</dbReference>
<organism evidence="1 2">
    <name type="scientific">Aspergillus caelatus</name>
    <dbReference type="NCBI Taxonomy" id="61420"/>
    <lineage>
        <taxon>Eukaryota</taxon>
        <taxon>Fungi</taxon>
        <taxon>Dikarya</taxon>
        <taxon>Ascomycota</taxon>
        <taxon>Pezizomycotina</taxon>
        <taxon>Eurotiomycetes</taxon>
        <taxon>Eurotiomycetidae</taxon>
        <taxon>Eurotiales</taxon>
        <taxon>Aspergillaceae</taxon>
        <taxon>Aspergillus</taxon>
        <taxon>Aspergillus subgen. Circumdati</taxon>
    </lineage>
</organism>
<name>A0A5N7ALX5_9EURO</name>
<protein>
    <submittedName>
        <fullName evidence="1">Uncharacterized protein</fullName>
    </submittedName>
</protein>
<dbReference type="Proteomes" id="UP000326268">
    <property type="component" value="Unassembled WGS sequence"/>
</dbReference>
<sequence length="87" mass="9753">MVKEPREWSKSMKTTLTQKLYGKETNTAIYILSPPGALKTYTIGVGSVLPQDSFTSGVLKKHSYLTKLTNRIAKDSNALHRCRDPQI</sequence>
<accession>A0A5N7ALX5</accession>
<proteinExistence type="predicted"/>